<dbReference type="InterPro" id="IPR051396">
    <property type="entry name" value="Bact_Antivir_Def_Nuclease"/>
</dbReference>
<dbReference type="SUPFAM" id="SSF52540">
    <property type="entry name" value="P-loop containing nucleoside triphosphate hydrolases"/>
    <property type="match status" value="1"/>
</dbReference>
<protein>
    <submittedName>
        <fullName evidence="2">ATP/GTP-binding protein</fullName>
    </submittedName>
</protein>
<accession>A0A2S6CYP8</accession>
<sequence>MAINMDNKMNTSNIKSFSVYGLFGTDDIHIPFDENIKILVGENGIGKTQVLNLFYYTLTRNFFRLDEFSFDQLILEFNDRNPIKIDKASVNELTKGIYDNPIVKEFINEVGYSQFEMLRTRFIQVKGNRRKLEMEFEYNPKFRKYPITHLFRVFEQVEMNKENLSNQFFRNCKEEIESGIEGSDIMYFPTYRRVEEDLYNLGYNDEILKQENTLIQFGMDDVKKRFTQIESKIDKLLKEGFSKITSEILSQLVKGFSKTDNNFLSKINENDIEIILARVGKELSENDKNEIRKSVKNQSFENPSLTYILNKLVEIYDKQKELDDLAKKFKDVCNKYLINKKVFYDESAIKIFIKSEKTDSEIDLSKLSSGEKQIISIFSKIYLSESDKRFIILFDEPELSLSMIWQQQLLPDIINSGKCELLLAVTHSPFIFDNELDKYAIGLDQYIQPSENSRKIIA</sequence>
<dbReference type="PANTHER" id="PTHR43581:SF2">
    <property type="entry name" value="EXCINUCLEASE ATPASE SUBUNIT"/>
    <property type="match status" value="1"/>
</dbReference>
<organism evidence="2 3">
    <name type="scientific">Cuspidothrix issatschenkoi CHARLIE-1</name>
    <dbReference type="NCBI Taxonomy" id="2052836"/>
    <lineage>
        <taxon>Bacteria</taxon>
        <taxon>Bacillati</taxon>
        <taxon>Cyanobacteriota</taxon>
        <taxon>Cyanophyceae</taxon>
        <taxon>Nostocales</taxon>
        <taxon>Aphanizomenonaceae</taxon>
        <taxon>Cuspidothrix</taxon>
    </lineage>
</organism>
<comment type="caution">
    <text evidence="2">The sequence shown here is derived from an EMBL/GenBank/DDBJ whole genome shotgun (WGS) entry which is preliminary data.</text>
</comment>
<name>A0A2S6CYP8_9CYAN</name>
<evidence type="ECO:0000259" key="1">
    <source>
        <dbReference type="Pfam" id="PF13175"/>
    </source>
</evidence>
<gene>
    <name evidence="2" type="ORF">CUN59_02580</name>
</gene>
<feature type="domain" description="Endonuclease GajA/Old nuclease/RecF-like AAA" evidence="1">
    <location>
        <begin position="24"/>
        <end position="431"/>
    </location>
</feature>
<dbReference type="RefSeq" id="WP_104386364.1">
    <property type="nucleotide sequence ID" value="NZ_PGEM01000019.1"/>
</dbReference>
<dbReference type="Gene3D" id="3.40.50.300">
    <property type="entry name" value="P-loop containing nucleotide triphosphate hydrolases"/>
    <property type="match status" value="1"/>
</dbReference>
<evidence type="ECO:0000313" key="3">
    <source>
        <dbReference type="Proteomes" id="UP000239589"/>
    </source>
</evidence>
<dbReference type="OrthoDB" id="9801813at2"/>
<dbReference type="Proteomes" id="UP000239589">
    <property type="component" value="Unassembled WGS sequence"/>
</dbReference>
<evidence type="ECO:0000313" key="2">
    <source>
        <dbReference type="EMBL" id="PPJ64821.1"/>
    </source>
</evidence>
<dbReference type="AlphaFoldDB" id="A0A2S6CYP8"/>
<dbReference type="EMBL" id="PGEM01000019">
    <property type="protein sequence ID" value="PPJ64821.1"/>
    <property type="molecule type" value="Genomic_DNA"/>
</dbReference>
<proteinExistence type="predicted"/>
<dbReference type="InterPro" id="IPR027417">
    <property type="entry name" value="P-loop_NTPase"/>
</dbReference>
<dbReference type="InterPro" id="IPR041685">
    <property type="entry name" value="AAA_GajA/Old/RecF-like"/>
</dbReference>
<reference evidence="2 3" key="1">
    <citation type="submission" date="2018-02" db="EMBL/GenBank/DDBJ databases">
        <title>Discovery of a pederin family compound in a non-symbiotic bloom-forming cyanobacterium.</title>
        <authorList>
            <person name="Kust A."/>
            <person name="Mares J."/>
            <person name="Jokela J."/>
            <person name="Urajova P."/>
            <person name="Hajek J."/>
            <person name="Saurav K."/>
            <person name="Voracova K."/>
            <person name="Fewer D.P."/>
            <person name="Haapaniemi E."/>
            <person name="Permi P."/>
            <person name="Rehakova K."/>
            <person name="Sivonen K."/>
            <person name="Hrouzek P."/>
        </authorList>
    </citation>
    <scope>NUCLEOTIDE SEQUENCE [LARGE SCALE GENOMIC DNA]</scope>
    <source>
        <strain evidence="2 3">CHARLIE-1</strain>
    </source>
</reference>
<dbReference type="PANTHER" id="PTHR43581">
    <property type="entry name" value="ATP/GTP PHOSPHATASE"/>
    <property type="match status" value="1"/>
</dbReference>
<keyword evidence="3" id="KW-1185">Reference proteome</keyword>
<dbReference type="Pfam" id="PF13175">
    <property type="entry name" value="AAA_15"/>
    <property type="match status" value="1"/>
</dbReference>